<protein>
    <submittedName>
        <fullName evidence="1">Uncharacterized protein</fullName>
    </submittedName>
</protein>
<feature type="non-terminal residue" evidence="1">
    <location>
        <position position="198"/>
    </location>
</feature>
<evidence type="ECO:0000313" key="1">
    <source>
        <dbReference type="EMBL" id="EFI91957.1"/>
    </source>
</evidence>
<sequence length="198" mass="22253">MRSAGAYAVHVADVFIALRDVVAVISQGIVSDEPANLDNYTAFLREKRLVLHSRIDEALDARDAADATLLALEKAVEDRFTFAHDPCASFLNPVLDWIYPVDNQNRDPLQFAAEAHTLQERINNIAALLEKMTMLVQGIPQRFSLDKVVEIRQLPDDERVRVVSGVRQADTKLELLDWRGRGLGRNLIQNADYIPLHA</sequence>
<dbReference type="EMBL" id="GL377314">
    <property type="protein sequence ID" value="EFI91957.1"/>
    <property type="molecule type" value="Genomic_DNA"/>
</dbReference>
<accession>D8QJA3</accession>
<reference evidence="1 2" key="1">
    <citation type="journal article" date="2010" name="Nat. Biotechnol.">
        <title>Genome sequence of the model mushroom Schizophyllum commune.</title>
        <authorList>
            <person name="Ohm R.A."/>
            <person name="de Jong J.F."/>
            <person name="Lugones L.G."/>
            <person name="Aerts A."/>
            <person name="Kothe E."/>
            <person name="Stajich J.E."/>
            <person name="de Vries R.P."/>
            <person name="Record E."/>
            <person name="Levasseur A."/>
            <person name="Baker S.E."/>
            <person name="Bartholomew K.A."/>
            <person name="Coutinho P.M."/>
            <person name="Erdmann S."/>
            <person name="Fowler T.J."/>
            <person name="Gathman A.C."/>
            <person name="Lombard V."/>
            <person name="Henrissat B."/>
            <person name="Knabe N."/>
            <person name="Kuees U."/>
            <person name="Lilly W.W."/>
            <person name="Lindquist E."/>
            <person name="Lucas S."/>
            <person name="Magnuson J.K."/>
            <person name="Piumi F."/>
            <person name="Raudaskoski M."/>
            <person name="Salamov A."/>
            <person name="Schmutz J."/>
            <person name="Schwarze F.W.M.R."/>
            <person name="vanKuyk P.A."/>
            <person name="Horton J.S."/>
            <person name="Grigoriev I.V."/>
            <person name="Woesten H.A.B."/>
        </authorList>
    </citation>
    <scope>NUCLEOTIDE SEQUENCE [LARGE SCALE GENOMIC DNA]</scope>
    <source>
        <strain evidence="2">H4-8 / FGSC 9210</strain>
    </source>
</reference>
<dbReference type="InParanoid" id="D8QJA3"/>
<dbReference type="VEuPathDB" id="FungiDB:SCHCODRAFT_02641700"/>
<keyword evidence="2" id="KW-1185">Reference proteome</keyword>
<dbReference type="KEGG" id="scm:SCHCO_02641700"/>
<dbReference type="OrthoDB" id="3085292at2759"/>
<organism evidence="2">
    <name type="scientific">Schizophyllum commune (strain H4-8 / FGSC 9210)</name>
    <name type="common">Split gill fungus</name>
    <dbReference type="NCBI Taxonomy" id="578458"/>
    <lineage>
        <taxon>Eukaryota</taxon>
        <taxon>Fungi</taxon>
        <taxon>Dikarya</taxon>
        <taxon>Basidiomycota</taxon>
        <taxon>Agaricomycotina</taxon>
        <taxon>Agaricomycetes</taxon>
        <taxon>Agaricomycetidae</taxon>
        <taxon>Agaricales</taxon>
        <taxon>Schizophyllaceae</taxon>
        <taxon>Schizophyllum</taxon>
    </lineage>
</organism>
<dbReference type="HOGENOM" id="CLU_1378847_0_0_1"/>
<name>D8QJA3_SCHCM</name>
<evidence type="ECO:0000313" key="2">
    <source>
        <dbReference type="Proteomes" id="UP000007431"/>
    </source>
</evidence>
<dbReference type="Proteomes" id="UP000007431">
    <property type="component" value="Unassembled WGS sequence"/>
</dbReference>
<dbReference type="AlphaFoldDB" id="D8QJA3"/>
<proteinExistence type="predicted"/>
<dbReference type="GeneID" id="9593146"/>
<gene>
    <name evidence="1" type="ORF">SCHCODRAFT_113929</name>
</gene>